<protein>
    <submittedName>
        <fullName evidence="1">Uncharacterized protein</fullName>
    </submittedName>
</protein>
<keyword evidence="2" id="KW-1185">Reference proteome</keyword>
<organism evidence="1 2">
    <name type="scientific">Flavihumibacter fluminis</name>
    <dbReference type="NCBI Taxonomy" id="2909236"/>
    <lineage>
        <taxon>Bacteria</taxon>
        <taxon>Pseudomonadati</taxon>
        <taxon>Bacteroidota</taxon>
        <taxon>Chitinophagia</taxon>
        <taxon>Chitinophagales</taxon>
        <taxon>Chitinophagaceae</taxon>
        <taxon>Flavihumibacter</taxon>
    </lineage>
</organism>
<evidence type="ECO:0000313" key="1">
    <source>
        <dbReference type="EMBL" id="MCF1714043.1"/>
    </source>
</evidence>
<evidence type="ECO:0000313" key="2">
    <source>
        <dbReference type="Proteomes" id="UP001200145"/>
    </source>
</evidence>
<dbReference type="EMBL" id="JAKEVY010000001">
    <property type="protein sequence ID" value="MCF1714043.1"/>
    <property type="molecule type" value="Genomic_DNA"/>
</dbReference>
<proteinExistence type="predicted"/>
<reference evidence="1 2" key="1">
    <citation type="submission" date="2022-01" db="EMBL/GenBank/DDBJ databases">
        <title>Flavihumibacter sp. nov., isolated from sediment of a river.</title>
        <authorList>
            <person name="Liu H."/>
        </authorList>
    </citation>
    <scope>NUCLEOTIDE SEQUENCE [LARGE SCALE GENOMIC DNA]</scope>
    <source>
        <strain evidence="1 2">RY-1</strain>
    </source>
</reference>
<gene>
    <name evidence="1" type="ORF">L0U88_05300</name>
</gene>
<dbReference type="Proteomes" id="UP001200145">
    <property type="component" value="Unassembled WGS sequence"/>
</dbReference>
<name>A0ABS9BE94_9BACT</name>
<comment type="caution">
    <text evidence="1">The sequence shown here is derived from an EMBL/GenBank/DDBJ whole genome shotgun (WGS) entry which is preliminary data.</text>
</comment>
<accession>A0ABS9BE94</accession>
<sequence length="115" mass="13512">MGRSGNVNFFTVSMTYQTANPDEHRDLFLELVLGKDHYVQDIRNMYFFFLFQDRGYLTLSASDPHHINSFSFVNKSDNDEGSDKTNCFYEFNEKGQPVSIFMQSEEDTAQYLTRY</sequence>